<proteinExistence type="predicted"/>
<reference evidence="1" key="1">
    <citation type="submission" date="2021-05" db="EMBL/GenBank/DDBJ databases">
        <authorList>
            <person name="Pan Q."/>
            <person name="Jouanno E."/>
            <person name="Zahm M."/>
            <person name="Klopp C."/>
            <person name="Cabau C."/>
            <person name="Louis A."/>
            <person name="Berthelot C."/>
            <person name="Parey E."/>
            <person name="Roest Crollius H."/>
            <person name="Montfort J."/>
            <person name="Robinson-Rechavi M."/>
            <person name="Bouchez O."/>
            <person name="Lampietro C."/>
            <person name="Lopez Roques C."/>
            <person name="Donnadieu C."/>
            <person name="Postlethwait J."/>
            <person name="Bobe J."/>
            <person name="Dillon D."/>
            <person name="Chandos A."/>
            <person name="von Hippel F."/>
            <person name="Guiguen Y."/>
        </authorList>
    </citation>
    <scope>NUCLEOTIDE SEQUENCE</scope>
    <source>
        <strain evidence="1">YG-Jan2019</strain>
    </source>
</reference>
<protein>
    <submittedName>
        <fullName evidence="1">Uncharacterized protein</fullName>
    </submittedName>
</protein>
<evidence type="ECO:0000313" key="2">
    <source>
        <dbReference type="Proteomes" id="UP001157502"/>
    </source>
</evidence>
<name>A0ACC2FCV1_DALPE</name>
<gene>
    <name evidence="1" type="ORF">DPEC_G00317010</name>
</gene>
<accession>A0ACC2FCV1</accession>
<organism evidence="1 2">
    <name type="scientific">Dallia pectoralis</name>
    <name type="common">Alaska blackfish</name>
    <dbReference type="NCBI Taxonomy" id="75939"/>
    <lineage>
        <taxon>Eukaryota</taxon>
        <taxon>Metazoa</taxon>
        <taxon>Chordata</taxon>
        <taxon>Craniata</taxon>
        <taxon>Vertebrata</taxon>
        <taxon>Euteleostomi</taxon>
        <taxon>Actinopterygii</taxon>
        <taxon>Neopterygii</taxon>
        <taxon>Teleostei</taxon>
        <taxon>Protacanthopterygii</taxon>
        <taxon>Esociformes</taxon>
        <taxon>Umbridae</taxon>
        <taxon>Dallia</taxon>
    </lineage>
</organism>
<feature type="non-terminal residue" evidence="1">
    <location>
        <position position="200"/>
    </location>
</feature>
<evidence type="ECO:0000313" key="1">
    <source>
        <dbReference type="EMBL" id="KAJ7989197.1"/>
    </source>
</evidence>
<comment type="caution">
    <text evidence="1">The sequence shown here is derived from an EMBL/GenBank/DDBJ whole genome shotgun (WGS) entry which is preliminary data.</text>
</comment>
<sequence>MFLVTFLSLVAVLTALLNAAVILAIVNTKKLHLPANYLICSLAVTDFLVSILVMPLSILVVATNRWLLGCVACETWLRVDMTCCTCSILHLCAIALDRHWAITKALEYVSRRTPRRRHGHRCLDRVCPDLSTALVLAAQQHRQQQLHQLHNLTRQRWLHRLFHTGGVLHPHGAHPRLLLPNLRHRSHLLPPAGQRRQPVK</sequence>
<dbReference type="Proteomes" id="UP001157502">
    <property type="component" value="Chromosome 30"/>
</dbReference>
<dbReference type="EMBL" id="CM055757">
    <property type="protein sequence ID" value="KAJ7989197.1"/>
    <property type="molecule type" value="Genomic_DNA"/>
</dbReference>
<keyword evidence="2" id="KW-1185">Reference proteome</keyword>